<proteinExistence type="inferred from homology"/>
<name>A0A931H5A3_9BURK</name>
<accession>A0A931H5A3</accession>
<evidence type="ECO:0000259" key="3">
    <source>
        <dbReference type="Pfam" id="PF02481"/>
    </source>
</evidence>
<reference evidence="5" key="1">
    <citation type="submission" date="2020-11" db="EMBL/GenBank/DDBJ databases">
        <title>Bacterial whole genome sequence for Caenimonas sp. DR4.4.</title>
        <authorList>
            <person name="Le V."/>
            <person name="Ko S.-R."/>
            <person name="Ahn C.-Y."/>
            <person name="Oh H.-M."/>
        </authorList>
    </citation>
    <scope>NUCLEOTIDE SEQUENCE</scope>
    <source>
        <strain evidence="5">DR4.4</strain>
    </source>
</reference>
<dbReference type="InterPro" id="IPR010994">
    <property type="entry name" value="RuvA_2-like"/>
</dbReference>
<dbReference type="InterPro" id="IPR041614">
    <property type="entry name" value="DprA_WH"/>
</dbReference>
<evidence type="ECO:0000259" key="4">
    <source>
        <dbReference type="Pfam" id="PF17782"/>
    </source>
</evidence>
<dbReference type="InterPro" id="IPR036388">
    <property type="entry name" value="WH-like_DNA-bd_sf"/>
</dbReference>
<evidence type="ECO:0000313" key="6">
    <source>
        <dbReference type="Proteomes" id="UP000651050"/>
    </source>
</evidence>
<dbReference type="EMBL" id="JADWYS010000001">
    <property type="protein sequence ID" value="MBG9388841.1"/>
    <property type="molecule type" value="Genomic_DNA"/>
</dbReference>
<dbReference type="InterPro" id="IPR003488">
    <property type="entry name" value="DprA"/>
</dbReference>
<dbReference type="Proteomes" id="UP000651050">
    <property type="component" value="Unassembled WGS sequence"/>
</dbReference>
<gene>
    <name evidence="5" type="primary">dprA</name>
    <name evidence="5" type="ORF">I5803_12480</name>
</gene>
<dbReference type="Gene3D" id="1.10.10.10">
    <property type="entry name" value="Winged helix-like DNA-binding domain superfamily/Winged helix DNA-binding domain"/>
    <property type="match status" value="1"/>
</dbReference>
<dbReference type="RefSeq" id="WP_196988549.1">
    <property type="nucleotide sequence ID" value="NZ_JADWYS010000001.1"/>
</dbReference>
<dbReference type="InterPro" id="IPR057666">
    <property type="entry name" value="DrpA_SLOG"/>
</dbReference>
<dbReference type="GO" id="GO:0009294">
    <property type="term" value="P:DNA-mediated transformation"/>
    <property type="evidence" value="ECO:0007669"/>
    <property type="project" value="InterPro"/>
</dbReference>
<dbReference type="SUPFAM" id="SSF102405">
    <property type="entry name" value="MCP/YpsA-like"/>
    <property type="match status" value="1"/>
</dbReference>
<dbReference type="SUPFAM" id="SSF47781">
    <property type="entry name" value="RuvA domain 2-like"/>
    <property type="match status" value="1"/>
</dbReference>
<feature type="domain" description="DprA winged helix" evidence="4">
    <location>
        <begin position="326"/>
        <end position="380"/>
    </location>
</feature>
<protein>
    <submittedName>
        <fullName evidence="5">DNA-protecting protein DprA</fullName>
    </submittedName>
</protein>
<feature type="domain" description="Smf/DprA SLOG" evidence="3">
    <location>
        <begin position="90"/>
        <end position="302"/>
    </location>
</feature>
<sequence>MSPDRVDPGELAAWLRLAWTRGIGNITARRLLAAFGLPQAIFEQPLEALRQVVSAADAASLQKPPEGFEARVAVTRQWLEAASFPGERQIVTLGSPGYPQALLDTEDPPLMLYLLGQVPPRWPHAISIVGSRNPTPQGLANARDFSRSFAQAGLTVVSGLALGIDGAAHEGALDGAVGGGPATIAVVGTGLDTVYPKRHASLAQRIVQRGLIVSEYPLGTPPLSENFPRRNRIISALGQGTLVVEAALMSGSLITAKQAAEQGRDVFAIPGSIHSPLSRGCHSLIKQGAKLVECAQDVLEELPSTRGSLLARNASSSTSTIAGTSELDGTPTQDGVLESLGHDPVGLDALVARTGLAPAQLQARLLELELAGEIARLPGGLYQRTAIA</sequence>
<comment type="caution">
    <text evidence="5">The sequence shown here is derived from an EMBL/GenBank/DDBJ whole genome shotgun (WGS) entry which is preliminary data.</text>
</comment>
<dbReference type="Pfam" id="PF17782">
    <property type="entry name" value="WHD_DprA"/>
    <property type="match status" value="1"/>
</dbReference>
<comment type="similarity">
    <text evidence="1">Belongs to the DprA/Smf family.</text>
</comment>
<evidence type="ECO:0000256" key="1">
    <source>
        <dbReference type="ARBA" id="ARBA00006525"/>
    </source>
</evidence>
<dbReference type="NCBIfam" id="TIGR00732">
    <property type="entry name" value="dprA"/>
    <property type="match status" value="1"/>
</dbReference>
<evidence type="ECO:0000313" key="5">
    <source>
        <dbReference type="EMBL" id="MBG9388841.1"/>
    </source>
</evidence>
<dbReference type="PANTHER" id="PTHR43022:SF1">
    <property type="entry name" value="PROTEIN SMF"/>
    <property type="match status" value="1"/>
</dbReference>
<evidence type="ECO:0000256" key="2">
    <source>
        <dbReference type="SAM" id="MobiDB-lite"/>
    </source>
</evidence>
<dbReference type="Gene3D" id="3.40.50.450">
    <property type="match status" value="1"/>
</dbReference>
<dbReference type="PANTHER" id="PTHR43022">
    <property type="entry name" value="PROTEIN SMF"/>
    <property type="match status" value="1"/>
</dbReference>
<feature type="region of interest" description="Disordered" evidence="2">
    <location>
        <begin position="320"/>
        <end position="339"/>
    </location>
</feature>
<organism evidence="5 6">
    <name type="scientific">Caenimonas aquaedulcis</name>
    <dbReference type="NCBI Taxonomy" id="2793270"/>
    <lineage>
        <taxon>Bacteria</taxon>
        <taxon>Pseudomonadati</taxon>
        <taxon>Pseudomonadota</taxon>
        <taxon>Betaproteobacteria</taxon>
        <taxon>Burkholderiales</taxon>
        <taxon>Comamonadaceae</taxon>
        <taxon>Caenimonas</taxon>
    </lineage>
</organism>
<keyword evidence="6" id="KW-1185">Reference proteome</keyword>
<dbReference type="AlphaFoldDB" id="A0A931H5A3"/>
<dbReference type="Pfam" id="PF02481">
    <property type="entry name" value="DNA_processg_A"/>
    <property type="match status" value="1"/>
</dbReference>